<feature type="region of interest" description="Disordered" evidence="3">
    <location>
        <begin position="189"/>
        <end position="237"/>
    </location>
</feature>
<dbReference type="Pfam" id="PF01066">
    <property type="entry name" value="CDP-OH_P_transf"/>
    <property type="match status" value="1"/>
</dbReference>
<dbReference type="InterPro" id="IPR043130">
    <property type="entry name" value="CDP-OH_PTrfase_TM_dom"/>
</dbReference>
<dbReference type="InterPro" id="IPR048254">
    <property type="entry name" value="CDP_ALCOHOL_P_TRANSF_CS"/>
</dbReference>
<keyword evidence="4" id="KW-0812">Transmembrane</keyword>
<keyword evidence="4" id="KW-1133">Transmembrane helix</keyword>
<evidence type="ECO:0000256" key="3">
    <source>
        <dbReference type="SAM" id="MobiDB-lite"/>
    </source>
</evidence>
<dbReference type="Proteomes" id="UP000050867">
    <property type="component" value="Unassembled WGS sequence"/>
</dbReference>
<keyword evidence="6" id="KW-1185">Reference proteome</keyword>
<feature type="region of interest" description="Disordered" evidence="3">
    <location>
        <begin position="328"/>
        <end position="350"/>
    </location>
</feature>
<feature type="transmembrane region" description="Helical" evidence="4">
    <location>
        <begin position="124"/>
        <end position="142"/>
    </location>
</feature>
<evidence type="ECO:0000313" key="5">
    <source>
        <dbReference type="EMBL" id="KRV51359.1"/>
    </source>
</evidence>
<evidence type="ECO:0000256" key="1">
    <source>
        <dbReference type="ARBA" id="ARBA00022679"/>
    </source>
</evidence>
<name>A0A0T6M061_WENVI</name>
<keyword evidence="4" id="KW-0472">Membrane</keyword>
<feature type="compositionally biased region" description="Low complexity" evidence="3">
    <location>
        <begin position="207"/>
        <end position="220"/>
    </location>
</feature>
<feature type="transmembrane region" description="Helical" evidence="4">
    <location>
        <begin position="264"/>
        <end position="282"/>
    </location>
</feature>
<comment type="caution">
    <text evidence="5">The sequence shown here is derived from an EMBL/GenBank/DDBJ whole genome shotgun (WGS) entry which is preliminary data.</text>
</comment>
<evidence type="ECO:0000256" key="2">
    <source>
        <dbReference type="RuleBase" id="RU003750"/>
    </source>
</evidence>
<dbReference type="GO" id="GO:0016780">
    <property type="term" value="F:phosphotransferase activity, for other substituted phosphate groups"/>
    <property type="evidence" value="ECO:0007669"/>
    <property type="project" value="InterPro"/>
</dbReference>
<reference evidence="5 6" key="1">
    <citation type="submission" date="2015-10" db="EMBL/GenBank/DDBJ databases">
        <title>Draft genome sequence of pyrrolomycin-producing Streptomyces vitaminophilus.</title>
        <authorList>
            <person name="Graham D.E."/>
            <person name="Mahan K.M."/>
            <person name="Klingeman D.M."/>
            <person name="Hettich R.L."/>
            <person name="Parry R.J."/>
        </authorList>
    </citation>
    <scope>NUCLEOTIDE SEQUENCE [LARGE SCALE GENOMIC DNA]</scope>
    <source>
        <strain evidence="5 6">ATCC 31673</strain>
    </source>
</reference>
<dbReference type="EMBL" id="LLZU01000001">
    <property type="protein sequence ID" value="KRV51359.1"/>
    <property type="molecule type" value="Genomic_DNA"/>
</dbReference>
<dbReference type="GO" id="GO:0016020">
    <property type="term" value="C:membrane"/>
    <property type="evidence" value="ECO:0007669"/>
    <property type="project" value="InterPro"/>
</dbReference>
<dbReference type="STRING" id="76728.AQ490_00915"/>
<dbReference type="PROSITE" id="PS00379">
    <property type="entry name" value="CDP_ALCOHOL_P_TRANSF"/>
    <property type="match status" value="1"/>
</dbReference>
<gene>
    <name evidence="5" type="ORF">AQ490_00915</name>
</gene>
<evidence type="ECO:0000313" key="6">
    <source>
        <dbReference type="Proteomes" id="UP000050867"/>
    </source>
</evidence>
<dbReference type="InterPro" id="IPR000462">
    <property type="entry name" value="CDP-OH_P_trans"/>
</dbReference>
<organism evidence="5 6">
    <name type="scientific">Wenjunlia vitaminophila</name>
    <name type="common">Streptomyces vitaminophilus</name>
    <dbReference type="NCBI Taxonomy" id="76728"/>
    <lineage>
        <taxon>Bacteria</taxon>
        <taxon>Bacillati</taxon>
        <taxon>Actinomycetota</taxon>
        <taxon>Actinomycetes</taxon>
        <taxon>Kitasatosporales</taxon>
        <taxon>Streptomycetaceae</taxon>
        <taxon>Wenjunlia</taxon>
    </lineage>
</organism>
<proteinExistence type="inferred from homology"/>
<dbReference type="RefSeq" id="WP_018383169.1">
    <property type="nucleotide sequence ID" value="NZ_LLZU01000001.1"/>
</dbReference>
<dbReference type="eggNOG" id="COG0558">
    <property type="taxonomic scope" value="Bacteria"/>
</dbReference>
<comment type="similarity">
    <text evidence="2">Belongs to the CDP-alcohol phosphatidyltransferase class-I family.</text>
</comment>
<evidence type="ECO:0000256" key="4">
    <source>
        <dbReference type="SAM" id="Phobius"/>
    </source>
</evidence>
<dbReference type="OrthoDB" id="269185at2"/>
<protein>
    <submittedName>
        <fullName evidence="5">Phosphatidylglycerophosphate synthase</fullName>
    </submittedName>
</protein>
<keyword evidence="1 2" id="KW-0808">Transferase</keyword>
<accession>A0A0T6M061</accession>
<dbReference type="AlphaFoldDB" id="A0A0T6M061"/>
<dbReference type="GO" id="GO:0008654">
    <property type="term" value="P:phospholipid biosynthetic process"/>
    <property type="evidence" value="ECO:0007669"/>
    <property type="project" value="InterPro"/>
</dbReference>
<dbReference type="Gene3D" id="1.20.120.1760">
    <property type="match status" value="1"/>
</dbReference>
<feature type="compositionally biased region" description="Basic and acidic residues" evidence="3">
    <location>
        <begin position="189"/>
        <end position="203"/>
    </location>
</feature>
<sequence>MRRRTEKHRDAWWTVLLVDPVATPLVRWTAMWTRISPNQITWAALFVGGGAAACFAQGDWIWLLAGAVLFHISFTLDCMDGKLARLTGRGSIFGSWLDYVFDRIRVLTCAIALMGGQYERTGEVYYIWLALVVVFLDMLRYVDALQTFKVRQSMREEIKARAEASGGRATQHTGRQLAFMEDLLRENPDADRETTGEAADALRRSSPAAPAGGTPAAPAEGGQGTAGIPGQRTDSPQVVDLSQGFKSRFPWYVRFRNALVRRRIRTHLVSGIEFQMAVFIIGPAVNAIAPVTITAAALLFLFELMIIYKLLLSTRDFTRTMAAFGPVDEAPAPTEPSSSAVAGPSGRTAG</sequence>
<feature type="transmembrane region" description="Helical" evidence="4">
    <location>
        <begin position="288"/>
        <end position="311"/>
    </location>
</feature>